<dbReference type="Proteomes" id="UP000799753">
    <property type="component" value="Unassembled WGS sequence"/>
</dbReference>
<evidence type="ECO:0000256" key="5">
    <source>
        <dbReference type="SAM" id="Phobius"/>
    </source>
</evidence>
<keyword evidence="4 5" id="KW-0472">Membrane</keyword>
<evidence type="ECO:0008006" key="8">
    <source>
        <dbReference type="Google" id="ProtNLM"/>
    </source>
</evidence>
<dbReference type="AlphaFoldDB" id="A0A6A6RQ07"/>
<evidence type="ECO:0000313" key="6">
    <source>
        <dbReference type="EMBL" id="KAF2637185.1"/>
    </source>
</evidence>
<dbReference type="InterPro" id="IPR002293">
    <property type="entry name" value="AA/rel_permease1"/>
</dbReference>
<feature type="transmembrane region" description="Helical" evidence="5">
    <location>
        <begin position="44"/>
        <end position="66"/>
    </location>
</feature>
<dbReference type="Pfam" id="PF13520">
    <property type="entry name" value="AA_permease_2"/>
    <property type="match status" value="1"/>
</dbReference>
<dbReference type="Gene3D" id="1.20.1740.10">
    <property type="entry name" value="Amino acid/polyamine transporter I"/>
    <property type="match status" value="1"/>
</dbReference>
<dbReference type="InterPro" id="IPR050598">
    <property type="entry name" value="AminoAcid_Transporter"/>
</dbReference>
<protein>
    <recommendedName>
        <fullName evidence="8">Amino acid permease/ SLC12A domain-containing protein</fullName>
    </recommendedName>
</protein>
<dbReference type="PANTHER" id="PTHR11785">
    <property type="entry name" value="AMINO ACID TRANSPORTER"/>
    <property type="match status" value="1"/>
</dbReference>
<keyword evidence="3 5" id="KW-1133">Transmembrane helix</keyword>
<name>A0A6A6RQ07_9PLEO</name>
<evidence type="ECO:0000256" key="3">
    <source>
        <dbReference type="ARBA" id="ARBA00022989"/>
    </source>
</evidence>
<reference evidence="6" key="1">
    <citation type="journal article" date="2020" name="Stud. Mycol.">
        <title>101 Dothideomycetes genomes: a test case for predicting lifestyles and emergence of pathogens.</title>
        <authorList>
            <person name="Haridas S."/>
            <person name="Albert R."/>
            <person name="Binder M."/>
            <person name="Bloem J."/>
            <person name="Labutti K."/>
            <person name="Salamov A."/>
            <person name="Andreopoulos B."/>
            <person name="Baker S."/>
            <person name="Barry K."/>
            <person name="Bills G."/>
            <person name="Bluhm B."/>
            <person name="Cannon C."/>
            <person name="Castanera R."/>
            <person name="Culley D."/>
            <person name="Daum C."/>
            <person name="Ezra D."/>
            <person name="Gonzalez J."/>
            <person name="Henrissat B."/>
            <person name="Kuo A."/>
            <person name="Liang C."/>
            <person name="Lipzen A."/>
            <person name="Lutzoni F."/>
            <person name="Magnuson J."/>
            <person name="Mondo S."/>
            <person name="Nolan M."/>
            <person name="Ohm R."/>
            <person name="Pangilinan J."/>
            <person name="Park H.-J."/>
            <person name="Ramirez L."/>
            <person name="Alfaro M."/>
            <person name="Sun H."/>
            <person name="Tritt A."/>
            <person name="Yoshinaga Y."/>
            <person name="Zwiers L.-H."/>
            <person name="Turgeon B."/>
            <person name="Goodwin S."/>
            <person name="Spatafora J."/>
            <person name="Crous P."/>
            <person name="Grigoriev I."/>
        </authorList>
    </citation>
    <scope>NUCLEOTIDE SEQUENCE</scope>
    <source>
        <strain evidence="6">CBS 473.64</strain>
    </source>
</reference>
<feature type="transmembrane region" description="Helical" evidence="5">
    <location>
        <begin position="156"/>
        <end position="174"/>
    </location>
</feature>
<proteinExistence type="predicted"/>
<feature type="transmembrane region" description="Helical" evidence="5">
    <location>
        <begin position="238"/>
        <end position="256"/>
    </location>
</feature>
<sequence length="261" mass="27984">MGAWESLGHYSAAIYGGLWAFDGWDNANVVASEIRNPGQALPRAIKAAMIVVLSSYELVNVAYYILLPWDTISSNDAVAVNAARSVFGDWAGIVVTILVALSCGGSITSNVFTIGRLAIAASQRAYLPAFLGKRGLPTVGQQPEDSATSTGSRFDAPIYANALALVITLVYIFLGNFRALLTFVGMAQWVFYVSTVLGLLILRRREPDLERPFKPTVILPITFVVVGTLMIARTAMFSPIQSGVLAGLLIIGALVSKVRSR</sequence>
<feature type="transmembrane region" description="Helical" evidence="5">
    <location>
        <begin position="90"/>
        <end position="114"/>
    </location>
</feature>
<evidence type="ECO:0000256" key="4">
    <source>
        <dbReference type="ARBA" id="ARBA00023136"/>
    </source>
</evidence>
<gene>
    <name evidence="6" type="ORF">P280DRAFT_472360</name>
</gene>
<evidence type="ECO:0000256" key="1">
    <source>
        <dbReference type="ARBA" id="ARBA00004141"/>
    </source>
</evidence>
<feature type="transmembrane region" description="Helical" evidence="5">
    <location>
        <begin position="213"/>
        <end position="232"/>
    </location>
</feature>
<accession>A0A6A6RQ07</accession>
<dbReference type="EMBL" id="MU006794">
    <property type="protein sequence ID" value="KAF2637185.1"/>
    <property type="molecule type" value="Genomic_DNA"/>
</dbReference>
<keyword evidence="2 5" id="KW-0812">Transmembrane</keyword>
<dbReference type="GO" id="GO:0015179">
    <property type="term" value="F:L-amino acid transmembrane transporter activity"/>
    <property type="evidence" value="ECO:0007669"/>
    <property type="project" value="TreeGrafter"/>
</dbReference>
<comment type="subcellular location">
    <subcellularLocation>
        <location evidence="1">Membrane</location>
        <topology evidence="1">Multi-pass membrane protein</topology>
    </subcellularLocation>
</comment>
<feature type="transmembrane region" description="Helical" evidence="5">
    <location>
        <begin position="180"/>
        <end position="201"/>
    </location>
</feature>
<organism evidence="6 7">
    <name type="scientific">Massarina eburnea CBS 473.64</name>
    <dbReference type="NCBI Taxonomy" id="1395130"/>
    <lineage>
        <taxon>Eukaryota</taxon>
        <taxon>Fungi</taxon>
        <taxon>Dikarya</taxon>
        <taxon>Ascomycota</taxon>
        <taxon>Pezizomycotina</taxon>
        <taxon>Dothideomycetes</taxon>
        <taxon>Pleosporomycetidae</taxon>
        <taxon>Pleosporales</taxon>
        <taxon>Massarineae</taxon>
        <taxon>Massarinaceae</taxon>
        <taxon>Massarina</taxon>
    </lineage>
</organism>
<evidence type="ECO:0000313" key="7">
    <source>
        <dbReference type="Proteomes" id="UP000799753"/>
    </source>
</evidence>
<keyword evidence="7" id="KW-1185">Reference proteome</keyword>
<evidence type="ECO:0000256" key="2">
    <source>
        <dbReference type="ARBA" id="ARBA00022692"/>
    </source>
</evidence>
<dbReference type="PANTHER" id="PTHR11785:SF402">
    <property type="entry name" value="AMINO ACID TRANSPORTER (EUROFUNG)"/>
    <property type="match status" value="1"/>
</dbReference>
<dbReference type="GO" id="GO:0016020">
    <property type="term" value="C:membrane"/>
    <property type="evidence" value="ECO:0007669"/>
    <property type="project" value="UniProtKB-SubCell"/>
</dbReference>
<dbReference type="OrthoDB" id="10062876at2759"/>